<evidence type="ECO:0000313" key="1">
    <source>
        <dbReference type="EMBL" id="MCR1825119.1"/>
    </source>
</evidence>
<organism evidence="1 2">
    <name type="scientific">Terrisporobacter muris</name>
    <dbReference type="NCBI Taxonomy" id="2963284"/>
    <lineage>
        <taxon>Bacteria</taxon>
        <taxon>Bacillati</taxon>
        <taxon>Bacillota</taxon>
        <taxon>Clostridia</taxon>
        <taxon>Peptostreptococcales</taxon>
        <taxon>Peptostreptococcaceae</taxon>
        <taxon>Terrisporobacter</taxon>
    </lineage>
</organism>
<keyword evidence="2" id="KW-1185">Reference proteome</keyword>
<proteinExistence type="predicted"/>
<comment type="caution">
    <text evidence="1">The sequence shown here is derived from an EMBL/GenBank/DDBJ whole genome shotgun (WGS) entry which is preliminary data.</text>
</comment>
<feature type="non-terminal residue" evidence="1">
    <location>
        <position position="120"/>
    </location>
</feature>
<sequence>MKRINIPNIESQKSKLLLKEEYNTQLNRTNQRSNPEKFMGLKREYKQCLFSYLDNVSTIKVYNWIEKVKTVYESFRSRNNEEIWREILNDDVCNCKETKNEVRDLLIIIFMKEYYISQNI</sequence>
<dbReference type="EMBL" id="JANKBY010000570">
    <property type="protein sequence ID" value="MCR1825119.1"/>
    <property type="molecule type" value="Genomic_DNA"/>
</dbReference>
<dbReference type="RefSeq" id="WP_330652621.1">
    <property type="nucleotide sequence ID" value="NZ_JANKBY010000570.1"/>
</dbReference>
<gene>
    <name evidence="1" type="ORF">NSA58_20445</name>
</gene>
<evidence type="ECO:0000313" key="2">
    <source>
        <dbReference type="Proteomes" id="UP001140817"/>
    </source>
</evidence>
<dbReference type="Proteomes" id="UP001140817">
    <property type="component" value="Unassembled WGS sequence"/>
</dbReference>
<reference evidence="1" key="1">
    <citation type="submission" date="2022-07" db="EMBL/GenBank/DDBJ databases">
        <title>Enhanced cultured diversity of the mouse gut microbiota enables custom-made synthetic communities.</title>
        <authorList>
            <person name="Afrizal A."/>
        </authorList>
    </citation>
    <scope>NUCLEOTIDE SEQUENCE</scope>
    <source>
        <strain evidence="1">DSM 29186</strain>
    </source>
</reference>
<name>A0A9X2S3Q7_9FIRM</name>
<accession>A0A9X2S3Q7</accession>
<dbReference type="AlphaFoldDB" id="A0A9X2S3Q7"/>
<protein>
    <submittedName>
        <fullName evidence="1">Uncharacterized protein</fullName>
    </submittedName>
</protein>